<dbReference type="eggNOG" id="ENOG502S41V">
    <property type="taxonomic scope" value="Eukaryota"/>
</dbReference>
<dbReference type="InterPro" id="IPR013783">
    <property type="entry name" value="Ig-like_fold"/>
</dbReference>
<dbReference type="PANTHER" id="PTHR12035">
    <property type="entry name" value="SIALIC ACID BINDING IMMUNOGLOBULIN-LIKE LECTIN"/>
    <property type="match status" value="1"/>
</dbReference>
<organism evidence="14 15">
    <name type="scientific">Heterocephalus glaber</name>
    <name type="common">Naked mole rat</name>
    <dbReference type="NCBI Taxonomy" id="10181"/>
    <lineage>
        <taxon>Eukaryota</taxon>
        <taxon>Metazoa</taxon>
        <taxon>Chordata</taxon>
        <taxon>Craniata</taxon>
        <taxon>Vertebrata</taxon>
        <taxon>Euteleostomi</taxon>
        <taxon>Mammalia</taxon>
        <taxon>Eutheria</taxon>
        <taxon>Euarchontoglires</taxon>
        <taxon>Glires</taxon>
        <taxon>Rodentia</taxon>
        <taxon>Hystricomorpha</taxon>
        <taxon>Bathyergidae</taxon>
        <taxon>Heterocephalus</taxon>
    </lineage>
</organism>
<feature type="signal peptide" evidence="12">
    <location>
        <begin position="1"/>
        <end position="16"/>
    </location>
</feature>
<comment type="subcellular location">
    <subcellularLocation>
        <location evidence="1">Membrane</location>
        <topology evidence="1">Single-pass type I membrane protein</topology>
    </subcellularLocation>
</comment>
<protein>
    <submittedName>
        <fullName evidence="14">Myeloid cell surface antigen CD33</fullName>
    </submittedName>
</protein>
<keyword evidence="7" id="KW-0472">Membrane</keyword>
<name>G5BR79_HETGA</name>
<dbReference type="STRING" id="10181.G5BR79"/>
<reference evidence="14 15" key="1">
    <citation type="journal article" date="2011" name="Nature">
        <title>Genome sequencing reveals insights into physiology and longevity of the naked mole rat.</title>
        <authorList>
            <person name="Kim E.B."/>
            <person name="Fang X."/>
            <person name="Fushan A.A."/>
            <person name="Huang Z."/>
            <person name="Lobanov A.V."/>
            <person name="Han L."/>
            <person name="Marino S.M."/>
            <person name="Sun X."/>
            <person name="Turanov A.A."/>
            <person name="Yang P."/>
            <person name="Yim S.H."/>
            <person name="Zhao X."/>
            <person name="Kasaikina M.V."/>
            <person name="Stoletzki N."/>
            <person name="Peng C."/>
            <person name="Polak P."/>
            <person name="Xiong Z."/>
            <person name="Kiezun A."/>
            <person name="Zhu Y."/>
            <person name="Chen Y."/>
            <person name="Kryukov G.V."/>
            <person name="Zhang Q."/>
            <person name="Peshkin L."/>
            <person name="Yang L."/>
            <person name="Bronson R.T."/>
            <person name="Buffenstein R."/>
            <person name="Wang B."/>
            <person name="Han C."/>
            <person name="Li Q."/>
            <person name="Chen L."/>
            <person name="Zhao W."/>
            <person name="Sunyaev S.R."/>
            <person name="Park T.J."/>
            <person name="Zhang G."/>
            <person name="Wang J."/>
            <person name="Gladyshev V.N."/>
        </authorList>
    </citation>
    <scope>NUCLEOTIDE SEQUENCE [LARGE SCALE GENOMIC DNA]</scope>
</reference>
<evidence type="ECO:0000256" key="10">
    <source>
        <dbReference type="ARBA" id="ARBA00023319"/>
    </source>
</evidence>
<evidence type="ECO:0000256" key="9">
    <source>
        <dbReference type="ARBA" id="ARBA00023180"/>
    </source>
</evidence>
<comment type="similarity">
    <text evidence="11">Belongs to the immunoglobulin superfamily. SIGLEC (sialic acid binding Ig-like lectin) family.</text>
</comment>
<evidence type="ECO:0000256" key="8">
    <source>
        <dbReference type="ARBA" id="ARBA00023157"/>
    </source>
</evidence>
<dbReference type="GO" id="GO:0048029">
    <property type="term" value="F:monosaccharide binding"/>
    <property type="evidence" value="ECO:0007669"/>
    <property type="project" value="UniProtKB-ARBA"/>
</dbReference>
<feature type="domain" description="Ig-like" evidence="13">
    <location>
        <begin position="19"/>
        <end position="114"/>
    </location>
</feature>
<dbReference type="InterPro" id="IPR013106">
    <property type="entry name" value="Ig_V-set"/>
</dbReference>
<dbReference type="FunCoup" id="G5BR79">
    <property type="interactions" value="188"/>
</dbReference>
<evidence type="ECO:0000256" key="7">
    <source>
        <dbReference type="ARBA" id="ARBA00023136"/>
    </source>
</evidence>
<keyword evidence="9" id="KW-0325">Glycoprotein</keyword>
<sequence length="320" mass="34973">MLPPLLLPLLWAGSLAQYPRYRLRMPKSVLVPEGLCVLVPCQFHYYFGLKSGSVSGSWFREGSESLRDLPVATNNPQQQVREETRGRFSLLWDPQTRNCSLHIRDARRGDSGSYFFYMHPESSRRNFYWNQVTVYVAALNHTPDVFMPGTLESGRPSNLTCSVPWACEQGTPPIFSWAGASVSHLDPAVTSSPVLTLSPRPQDHGTALTCQVMLPGAGVTVERTVRLNVTGKPGPVAEVVLVTIVEVAVKVLLLGLCLIFLSTSLRDVIADTVIVHFLRSLNSLVSPPRTETVTKAMSGLEASHELCPAGLSLGPPLSAP</sequence>
<evidence type="ECO:0000256" key="3">
    <source>
        <dbReference type="ARBA" id="ARBA00022729"/>
    </source>
</evidence>
<dbReference type="GO" id="GO:0005886">
    <property type="term" value="C:plasma membrane"/>
    <property type="evidence" value="ECO:0007669"/>
    <property type="project" value="TreeGrafter"/>
</dbReference>
<dbReference type="PANTHER" id="PTHR12035:SF136">
    <property type="entry name" value="MYELOID CELL SURFACE ANTIGEN CD33"/>
    <property type="match status" value="1"/>
</dbReference>
<keyword evidence="4" id="KW-0430">Lectin</keyword>
<dbReference type="FunFam" id="2.60.40.10:FF:000912">
    <property type="entry name" value="Myeloid cell surface antigen CD33"/>
    <property type="match status" value="1"/>
</dbReference>
<evidence type="ECO:0000256" key="1">
    <source>
        <dbReference type="ARBA" id="ARBA00004479"/>
    </source>
</evidence>
<dbReference type="EMBL" id="JH171533">
    <property type="protein sequence ID" value="EHB11790.1"/>
    <property type="molecule type" value="Genomic_DNA"/>
</dbReference>
<evidence type="ECO:0000256" key="12">
    <source>
        <dbReference type="SAM" id="SignalP"/>
    </source>
</evidence>
<dbReference type="SMART" id="SM00409">
    <property type="entry name" value="IG"/>
    <property type="match status" value="2"/>
</dbReference>
<dbReference type="SUPFAM" id="SSF48726">
    <property type="entry name" value="Immunoglobulin"/>
    <property type="match status" value="2"/>
</dbReference>
<feature type="chain" id="PRO_5003474748" evidence="12">
    <location>
        <begin position="17"/>
        <end position="320"/>
    </location>
</feature>
<evidence type="ECO:0000313" key="14">
    <source>
        <dbReference type="EMBL" id="EHB11790.1"/>
    </source>
</evidence>
<evidence type="ECO:0000256" key="11">
    <source>
        <dbReference type="ARBA" id="ARBA00038361"/>
    </source>
</evidence>
<keyword evidence="10" id="KW-0393">Immunoglobulin domain</keyword>
<feature type="domain" description="Ig-like" evidence="13">
    <location>
        <begin position="143"/>
        <end position="226"/>
    </location>
</feature>
<evidence type="ECO:0000256" key="6">
    <source>
        <dbReference type="ARBA" id="ARBA00022989"/>
    </source>
</evidence>
<dbReference type="InterPro" id="IPR003599">
    <property type="entry name" value="Ig_sub"/>
</dbReference>
<dbReference type="GO" id="GO:0033691">
    <property type="term" value="F:sialic acid binding"/>
    <property type="evidence" value="ECO:0007669"/>
    <property type="project" value="TreeGrafter"/>
</dbReference>
<keyword evidence="8" id="KW-1015">Disulfide bond</keyword>
<dbReference type="InParanoid" id="G5BR79"/>
<evidence type="ECO:0000256" key="2">
    <source>
        <dbReference type="ARBA" id="ARBA00022692"/>
    </source>
</evidence>
<keyword evidence="6" id="KW-1133">Transmembrane helix</keyword>
<dbReference type="Proteomes" id="UP000006813">
    <property type="component" value="Unassembled WGS sequence"/>
</dbReference>
<keyword evidence="2" id="KW-0812">Transmembrane</keyword>
<dbReference type="Gene3D" id="2.60.40.10">
    <property type="entry name" value="Immunoglobulins"/>
    <property type="match status" value="2"/>
</dbReference>
<dbReference type="PROSITE" id="PS50835">
    <property type="entry name" value="IG_LIKE"/>
    <property type="match status" value="2"/>
</dbReference>
<keyword evidence="3 12" id="KW-0732">Signal</keyword>
<dbReference type="InterPro" id="IPR007110">
    <property type="entry name" value="Ig-like_dom"/>
</dbReference>
<dbReference type="GO" id="GO:0007155">
    <property type="term" value="P:cell adhesion"/>
    <property type="evidence" value="ECO:0007669"/>
    <property type="project" value="UniProtKB-KW"/>
</dbReference>
<gene>
    <name evidence="14" type="ORF">GW7_13246</name>
</gene>
<evidence type="ECO:0000313" key="15">
    <source>
        <dbReference type="Proteomes" id="UP000006813"/>
    </source>
</evidence>
<dbReference type="InterPro" id="IPR036179">
    <property type="entry name" value="Ig-like_dom_sf"/>
</dbReference>
<evidence type="ECO:0000256" key="4">
    <source>
        <dbReference type="ARBA" id="ARBA00022734"/>
    </source>
</evidence>
<dbReference type="InterPro" id="IPR051036">
    <property type="entry name" value="SIGLEC"/>
</dbReference>
<accession>G5BR79</accession>
<evidence type="ECO:0000259" key="13">
    <source>
        <dbReference type="PROSITE" id="PS50835"/>
    </source>
</evidence>
<keyword evidence="5" id="KW-0130">Cell adhesion</keyword>
<proteinExistence type="inferred from homology"/>
<dbReference type="Pfam" id="PF07686">
    <property type="entry name" value="V-set"/>
    <property type="match status" value="1"/>
</dbReference>
<dbReference type="AlphaFoldDB" id="G5BR79"/>
<evidence type="ECO:0000256" key="5">
    <source>
        <dbReference type="ARBA" id="ARBA00022889"/>
    </source>
</evidence>